<evidence type="ECO:0000256" key="4">
    <source>
        <dbReference type="ARBA" id="ARBA00023027"/>
    </source>
</evidence>
<dbReference type="SUPFAM" id="SSF51735">
    <property type="entry name" value="NAD(P)-binding Rossmann-fold domains"/>
    <property type="match status" value="1"/>
</dbReference>
<evidence type="ECO:0000256" key="1">
    <source>
        <dbReference type="ARBA" id="ARBA00005010"/>
    </source>
</evidence>
<dbReference type="EC" id="1.3.1.76" evidence="2"/>
<keyword evidence="5" id="KW-0627">Porphyrin biosynthesis</keyword>
<comment type="caution">
    <text evidence="7">The sequence shown here is derived from an EMBL/GenBank/DDBJ whole genome shotgun (WGS) entry which is preliminary data.</text>
</comment>
<gene>
    <name evidence="7" type="ORF">FRY98_25035</name>
</gene>
<name>A0A5D0CLX8_9BACL</name>
<dbReference type="InterPro" id="IPR036291">
    <property type="entry name" value="NAD(P)-bd_dom_sf"/>
</dbReference>
<dbReference type="NCBIfam" id="TIGR01470">
    <property type="entry name" value="cysG_Nterm"/>
    <property type="match status" value="1"/>
</dbReference>
<dbReference type="AlphaFoldDB" id="A0A5D0CLX8"/>
<dbReference type="Proteomes" id="UP000325218">
    <property type="component" value="Unassembled WGS sequence"/>
</dbReference>
<keyword evidence="8" id="KW-1185">Reference proteome</keyword>
<comment type="pathway">
    <text evidence="1">Porphyrin-containing compound metabolism; siroheme biosynthesis; sirohydrochlorin from precorrin-2: step 1/1.</text>
</comment>
<dbReference type="InterPro" id="IPR042518">
    <property type="entry name" value="SirC_C"/>
</dbReference>
<dbReference type="Pfam" id="PF13241">
    <property type="entry name" value="NAD_binding_7"/>
    <property type="match status" value="1"/>
</dbReference>
<dbReference type="GO" id="GO:0004325">
    <property type="term" value="F:ferrochelatase activity"/>
    <property type="evidence" value="ECO:0007669"/>
    <property type="project" value="InterPro"/>
</dbReference>
<evidence type="ECO:0000256" key="6">
    <source>
        <dbReference type="ARBA" id="ARBA00047561"/>
    </source>
</evidence>
<dbReference type="RefSeq" id="WP_148457270.1">
    <property type="nucleotide sequence ID" value="NZ_VSDO01000005.1"/>
</dbReference>
<sequence length="215" mass="23772">MTYYVPLMINLENRRCVIVGGGSVAERKTASLIDAGAELVLISPEATSPLEQWIAEGRLTWERRGYREGDLKGAFLVFAATDQAEVNDAVTAEAHALGIPVNHAGEGGKGSFISPSVVRRGGLVLCVSTSGAGPLVAKKLSRDLDAHFGEDYETYVEFLSTARKMIKEREPDAHRRAVLFKALAEMDVLASIREGRFQAWNENKWIAWMDEYREE</sequence>
<accession>A0A5D0CLX8</accession>
<dbReference type="Gene3D" id="1.10.8.610">
    <property type="entry name" value="SirC, precorrin-2 dehydrogenase, C-terminal helical domain-like"/>
    <property type="match status" value="1"/>
</dbReference>
<dbReference type="InterPro" id="IPR006367">
    <property type="entry name" value="Sirohaem_synthase_N"/>
</dbReference>
<keyword evidence="3" id="KW-0560">Oxidoreductase</keyword>
<evidence type="ECO:0000313" key="7">
    <source>
        <dbReference type="EMBL" id="TYA11029.1"/>
    </source>
</evidence>
<comment type="catalytic activity">
    <reaction evidence="6">
        <text>precorrin-2 + NAD(+) = sirohydrochlorin + NADH + 2 H(+)</text>
        <dbReference type="Rhea" id="RHEA:15613"/>
        <dbReference type="ChEBI" id="CHEBI:15378"/>
        <dbReference type="ChEBI" id="CHEBI:57540"/>
        <dbReference type="ChEBI" id="CHEBI:57945"/>
        <dbReference type="ChEBI" id="CHEBI:58351"/>
        <dbReference type="ChEBI" id="CHEBI:58827"/>
        <dbReference type="EC" id="1.3.1.76"/>
    </reaction>
</comment>
<protein>
    <recommendedName>
        <fullName evidence="2">precorrin-2 dehydrogenase</fullName>
        <ecNumber evidence="2">1.3.1.76</ecNumber>
    </recommendedName>
</protein>
<dbReference type="PANTHER" id="PTHR35330:SF1">
    <property type="entry name" value="SIROHEME BIOSYNTHESIS PROTEIN MET8"/>
    <property type="match status" value="1"/>
</dbReference>
<dbReference type="GO" id="GO:0043115">
    <property type="term" value="F:precorrin-2 dehydrogenase activity"/>
    <property type="evidence" value="ECO:0007669"/>
    <property type="project" value="UniProtKB-EC"/>
</dbReference>
<dbReference type="UniPathway" id="UPA00262">
    <property type="reaction ID" value="UER00222"/>
</dbReference>
<reference evidence="7 8" key="1">
    <citation type="submission" date="2019-08" db="EMBL/GenBank/DDBJ databases">
        <title>Genome sequencing of Paenibacillus faecis DSM 23593(T).</title>
        <authorList>
            <person name="Kook J.-K."/>
            <person name="Park S.-N."/>
            <person name="Lim Y.K."/>
        </authorList>
    </citation>
    <scope>NUCLEOTIDE SEQUENCE [LARGE SCALE GENOMIC DNA]</scope>
    <source>
        <strain evidence="7 8">DSM 23593</strain>
    </source>
</reference>
<evidence type="ECO:0000256" key="3">
    <source>
        <dbReference type="ARBA" id="ARBA00023002"/>
    </source>
</evidence>
<evidence type="ECO:0000256" key="5">
    <source>
        <dbReference type="ARBA" id="ARBA00023244"/>
    </source>
</evidence>
<keyword evidence="4" id="KW-0520">NAD</keyword>
<dbReference type="OrthoDB" id="9773765at2"/>
<organism evidence="7 8">
    <name type="scientific">Paenibacillus faecis</name>
    <dbReference type="NCBI Taxonomy" id="862114"/>
    <lineage>
        <taxon>Bacteria</taxon>
        <taxon>Bacillati</taxon>
        <taxon>Bacillota</taxon>
        <taxon>Bacilli</taxon>
        <taxon>Bacillales</taxon>
        <taxon>Paenibacillaceae</taxon>
        <taxon>Paenibacillus</taxon>
    </lineage>
</organism>
<evidence type="ECO:0000256" key="2">
    <source>
        <dbReference type="ARBA" id="ARBA00012400"/>
    </source>
</evidence>
<dbReference type="InterPro" id="IPR028161">
    <property type="entry name" value="Met8-like"/>
</dbReference>
<dbReference type="SUPFAM" id="SSF75615">
    <property type="entry name" value="Siroheme synthase middle domains-like"/>
    <property type="match status" value="1"/>
</dbReference>
<evidence type="ECO:0000313" key="8">
    <source>
        <dbReference type="Proteomes" id="UP000325218"/>
    </source>
</evidence>
<dbReference type="Gene3D" id="3.40.50.720">
    <property type="entry name" value="NAD(P)-binding Rossmann-like Domain"/>
    <property type="match status" value="1"/>
</dbReference>
<dbReference type="EMBL" id="VSDO01000005">
    <property type="protein sequence ID" value="TYA11029.1"/>
    <property type="molecule type" value="Genomic_DNA"/>
</dbReference>
<dbReference type="GO" id="GO:0019354">
    <property type="term" value="P:siroheme biosynthetic process"/>
    <property type="evidence" value="ECO:0007669"/>
    <property type="project" value="UniProtKB-UniPathway"/>
</dbReference>
<proteinExistence type="predicted"/>
<dbReference type="PANTHER" id="PTHR35330">
    <property type="entry name" value="SIROHEME BIOSYNTHESIS PROTEIN MET8"/>
    <property type="match status" value="1"/>
</dbReference>